<dbReference type="GO" id="GO:0005634">
    <property type="term" value="C:nucleus"/>
    <property type="evidence" value="ECO:0007669"/>
    <property type="project" value="TreeGrafter"/>
</dbReference>
<dbReference type="SUPFAM" id="SSF46689">
    <property type="entry name" value="Homeodomain-like"/>
    <property type="match status" value="2"/>
</dbReference>
<evidence type="ECO:0000256" key="2">
    <source>
        <dbReference type="SAM" id="MobiDB-lite"/>
    </source>
</evidence>
<keyword evidence="1" id="KW-0238">DNA-binding</keyword>
<evidence type="ECO:0000256" key="1">
    <source>
        <dbReference type="ARBA" id="ARBA00023125"/>
    </source>
</evidence>
<sequence length="1274" mass="138487">MSSTNQEIEQKDANEVEPSEEPATPLSSDKEKIIEFADLYSIDLACERFGVTKTVLRGWLKQRNIPIKPVYNSPGQGRKISYSRELDGQIADHVRSLLEAGERVSVHDVCTYARKLIQEENPEFTASTGWAQRFLVRNNIDLSFQLRKLIPSNRQTGSNGSLVSSTPDNRGRPLSYPAQLDNSIADWVRQRTAKGDTVTNSELRKHAKEVISKENASFTGSASWSQNFLLRHRLSLQPTTPTKNEERETTPPREEEGQSGPGLLGGGGGAAVDETVSNTLALLTSEGLPGVVESSLSQGSGISLSDLTNESIIVDLLNNNNHDSATNYSQPSLDSSSGFITLGQHLSDLVSSVNTSTNQNTLELATPTPAASASKSHSSSPGDVIGSGTRPLSYTKETDQQLADWVKGKQATGEKVTFASLRSHARKIVSSENPNFSASVGWVTPFLLRHNLDLKINNRKMKSTRKTSQPRKLSPKDEQSLDETVLEGLGEQGLTDTPSQLTNQNTDDPSQQEEVVMVTEVNEEKVTPKGKVKKGSRSRHTLAEKLEVVRLMREYNLAGHYVSRLLGIATSTLSGWVKLVDQKGTELETLSTNRKRSNRAGQGRPLTYSREKDDMIADWVRQQQDGGVPVTASDLSAYASSLIGEENNTFVASVGWRHKFLQRHNIQLQQLHSSYKPDQTTTDSLCVPIPVQTEEVICTDEFSIEMNDKPLPSEVLTELLAWARARISDNGSLSVQEFCSHSEEVILPMDPLFVATLGWAFRILHTNGVFLDPKPTTIELGGRKRSSGHDDNNDPNSIKKPCTEPVSDPVTGSPPPPVTGGTLCQALLSLSQGQEEPVVMETQAPPTQSDPPSLPPPTAKNYFGKLAREFTSEEKEEVVRYANATTLQKAALRYGVAAPTVWRWRMELKLHQPKYTTNQKKYIVKFAETNSLKEAAQRFGITTKTVQNWRRSLQLDGTLSDVEIAAIAPPIMIGTEGEGLTTPTSNGLITEEVIPLDNSHFQFVVDGGEVAEATRPQVGVSNNTNSSSLEVVQVQDVGMEYDVVSSEGHAAKPRCTPEEKNHILQYALEHTIREASVKYGVSPGTLYYWKKNHLSLANGPGGKASSSKGTGGKSEDATESSASGIEPTVVSVPMTMDILAGGGPGLTPDPLQSLSSDVLIDSNVPTASLIAAITQTLASATPEQLQSLQQITTDLNLLQAVTSIMNTSEGSVVSRPAEGLGEGISSPTDVLVSFNPLTRSGTDPTNSEAVTMVTEETTTTEKNIDDMNSQETEN</sequence>
<feature type="region of interest" description="Disordered" evidence="2">
    <location>
        <begin position="774"/>
        <end position="856"/>
    </location>
</feature>
<accession>A0A1X7VJT4</accession>
<dbReference type="InParanoid" id="A0A1X7VJT4"/>
<reference evidence="4" key="2">
    <citation type="submission" date="2017-05" db="UniProtKB">
        <authorList>
            <consortium name="EnsemblMetazoa"/>
        </authorList>
    </citation>
    <scope>IDENTIFICATION</scope>
</reference>
<dbReference type="EnsemblMetazoa" id="XM_019993159.1">
    <property type="protein sequence ID" value="XP_019848718.1"/>
    <property type="gene ID" value="LOC109580222"/>
</dbReference>
<dbReference type="InterPro" id="IPR006600">
    <property type="entry name" value="HTH_CenpB_DNA-bd_dom"/>
</dbReference>
<dbReference type="PROSITE" id="PS51253">
    <property type="entry name" value="HTH_CENPB"/>
    <property type="match status" value="4"/>
</dbReference>
<feature type="compositionally biased region" description="Gly residues" evidence="2">
    <location>
        <begin position="259"/>
        <end position="270"/>
    </location>
</feature>
<protein>
    <recommendedName>
        <fullName evidence="3">HTH CENPB-type domain-containing protein</fullName>
    </recommendedName>
</protein>
<feature type="domain" description="HTH CENPB-type" evidence="3">
    <location>
        <begin position="600"/>
        <end position="670"/>
    </location>
</feature>
<dbReference type="InterPro" id="IPR009057">
    <property type="entry name" value="Homeodomain-like_sf"/>
</dbReference>
<dbReference type="PANTHER" id="PTHR19303">
    <property type="entry name" value="TRANSPOSON"/>
    <property type="match status" value="1"/>
</dbReference>
<feature type="region of interest" description="Disordered" evidence="2">
    <location>
        <begin position="1"/>
        <end position="28"/>
    </location>
</feature>
<dbReference type="KEGG" id="aqu:109580222"/>
<feature type="domain" description="HTH CENPB-type" evidence="3">
    <location>
        <begin position="74"/>
        <end position="144"/>
    </location>
</feature>
<dbReference type="InterPro" id="IPR050863">
    <property type="entry name" value="CenT-Element_Derived"/>
</dbReference>
<feature type="region of interest" description="Disordered" evidence="2">
    <location>
        <begin position="233"/>
        <end position="271"/>
    </location>
</feature>
<dbReference type="SMART" id="SM00674">
    <property type="entry name" value="CENPB"/>
    <property type="match status" value="4"/>
</dbReference>
<feature type="domain" description="HTH CENPB-type" evidence="3">
    <location>
        <begin position="168"/>
        <end position="238"/>
    </location>
</feature>
<dbReference type="Proteomes" id="UP000007879">
    <property type="component" value="Unassembled WGS sequence"/>
</dbReference>
<feature type="compositionally biased region" description="Basic residues" evidence="2">
    <location>
        <begin position="458"/>
        <end position="469"/>
    </location>
</feature>
<feature type="region of interest" description="Disordered" evidence="2">
    <location>
        <begin position="155"/>
        <end position="174"/>
    </location>
</feature>
<keyword evidence="5" id="KW-1185">Reference proteome</keyword>
<dbReference type="Gene3D" id="1.10.10.60">
    <property type="entry name" value="Homeodomain-like"/>
    <property type="match status" value="2"/>
</dbReference>
<evidence type="ECO:0000313" key="5">
    <source>
        <dbReference type="Proteomes" id="UP000007879"/>
    </source>
</evidence>
<feature type="compositionally biased region" description="Low complexity" evidence="2">
    <location>
        <begin position="366"/>
        <end position="381"/>
    </location>
</feature>
<dbReference type="AlphaFoldDB" id="A0A1X7VJT4"/>
<feature type="compositionally biased region" description="Basic and acidic residues" evidence="2">
    <location>
        <begin position="243"/>
        <end position="256"/>
    </location>
</feature>
<organism evidence="4">
    <name type="scientific">Amphimedon queenslandica</name>
    <name type="common">Sponge</name>
    <dbReference type="NCBI Taxonomy" id="400682"/>
    <lineage>
        <taxon>Eukaryota</taxon>
        <taxon>Metazoa</taxon>
        <taxon>Porifera</taxon>
        <taxon>Demospongiae</taxon>
        <taxon>Heteroscleromorpha</taxon>
        <taxon>Haplosclerida</taxon>
        <taxon>Niphatidae</taxon>
        <taxon>Amphimedon</taxon>
    </lineage>
</organism>
<feature type="region of interest" description="Disordered" evidence="2">
    <location>
        <begin position="1237"/>
        <end position="1274"/>
    </location>
</feature>
<dbReference type="GO" id="GO:0043565">
    <property type="term" value="F:sequence-specific DNA binding"/>
    <property type="evidence" value="ECO:0007669"/>
    <property type="project" value="InterPro"/>
</dbReference>
<evidence type="ECO:0000259" key="3">
    <source>
        <dbReference type="PROSITE" id="PS51253"/>
    </source>
</evidence>
<feature type="region of interest" description="Disordered" evidence="2">
    <location>
        <begin position="1099"/>
        <end position="1124"/>
    </location>
</feature>
<feature type="region of interest" description="Disordered" evidence="2">
    <location>
        <begin position="366"/>
        <end position="392"/>
    </location>
</feature>
<feature type="compositionally biased region" description="Polar residues" evidence="2">
    <location>
        <begin position="155"/>
        <end position="168"/>
    </location>
</feature>
<dbReference type="Pfam" id="PF03221">
    <property type="entry name" value="HTH_Tnp_Tc5"/>
    <property type="match status" value="4"/>
</dbReference>
<dbReference type="InterPro" id="IPR010921">
    <property type="entry name" value="Trp_repressor/repl_initiator"/>
</dbReference>
<evidence type="ECO:0000313" key="4">
    <source>
        <dbReference type="EnsemblMetazoa" id="Aqu2.1.39722_001"/>
    </source>
</evidence>
<reference evidence="5" key="1">
    <citation type="journal article" date="2010" name="Nature">
        <title>The Amphimedon queenslandica genome and the evolution of animal complexity.</title>
        <authorList>
            <person name="Srivastava M."/>
            <person name="Simakov O."/>
            <person name="Chapman J."/>
            <person name="Fahey B."/>
            <person name="Gauthier M.E."/>
            <person name="Mitros T."/>
            <person name="Richards G.S."/>
            <person name="Conaco C."/>
            <person name="Dacre M."/>
            <person name="Hellsten U."/>
            <person name="Larroux C."/>
            <person name="Putnam N.H."/>
            <person name="Stanke M."/>
            <person name="Adamska M."/>
            <person name="Darling A."/>
            <person name="Degnan S.M."/>
            <person name="Oakley T.H."/>
            <person name="Plachetzki D.C."/>
            <person name="Zhai Y."/>
            <person name="Adamski M."/>
            <person name="Calcino A."/>
            <person name="Cummins S.F."/>
            <person name="Goodstein D.M."/>
            <person name="Harris C."/>
            <person name="Jackson D.J."/>
            <person name="Leys S.P."/>
            <person name="Shu S."/>
            <person name="Woodcroft B.J."/>
            <person name="Vervoort M."/>
            <person name="Kosik K.S."/>
            <person name="Manning G."/>
            <person name="Degnan B.M."/>
            <person name="Rokhsar D.S."/>
        </authorList>
    </citation>
    <scope>NUCLEOTIDE SEQUENCE [LARGE SCALE GENOMIC DNA]</scope>
</reference>
<dbReference type="SUPFAM" id="SSF48295">
    <property type="entry name" value="TrpR-like"/>
    <property type="match status" value="2"/>
</dbReference>
<feature type="region of interest" description="Disordered" evidence="2">
    <location>
        <begin position="458"/>
        <end position="512"/>
    </location>
</feature>
<proteinExistence type="predicted"/>
<feature type="domain" description="HTH CENPB-type" evidence="3">
    <location>
        <begin position="386"/>
        <end position="456"/>
    </location>
</feature>
<dbReference type="EnsemblMetazoa" id="Aqu2.1.39722_001">
    <property type="protein sequence ID" value="Aqu2.1.39722_001"/>
    <property type="gene ID" value="Aqu2.1.39722"/>
</dbReference>
<name>A0A1X7VJT4_AMPQE</name>
<gene>
    <name evidence="4" type="primary">109580222</name>
</gene>
<feature type="compositionally biased region" description="Polar residues" evidence="2">
    <location>
        <begin position="1237"/>
        <end position="1249"/>
    </location>
</feature>
<feature type="compositionally biased region" description="Polar residues" evidence="2">
    <location>
        <begin position="494"/>
        <end position="509"/>
    </location>
</feature>